<proteinExistence type="predicted"/>
<gene>
    <name evidence="4" type="ORF">AVEN_39686_1</name>
</gene>
<keyword evidence="2" id="KW-0804">Transcription</keyword>
<dbReference type="GO" id="GO:0003712">
    <property type="term" value="F:transcription coregulator activity"/>
    <property type="evidence" value="ECO:0007669"/>
    <property type="project" value="TreeGrafter"/>
</dbReference>
<dbReference type="InterPro" id="IPR052435">
    <property type="entry name" value="YY1-Transcr_Regul"/>
</dbReference>
<comment type="caution">
    <text evidence="4">The sequence shown here is derived from an EMBL/GenBank/DDBJ whole genome shotgun (WGS) entry which is preliminary data.</text>
</comment>
<dbReference type="GO" id="GO:0005634">
    <property type="term" value="C:nucleus"/>
    <property type="evidence" value="ECO:0007669"/>
    <property type="project" value="TreeGrafter"/>
</dbReference>
<evidence type="ECO:0000256" key="1">
    <source>
        <dbReference type="ARBA" id="ARBA00023015"/>
    </source>
</evidence>
<evidence type="ECO:0000256" key="3">
    <source>
        <dbReference type="ARBA" id="ARBA00023242"/>
    </source>
</evidence>
<reference evidence="4 5" key="1">
    <citation type="journal article" date="2019" name="Sci. Rep.">
        <title>Orb-weaving spider Araneus ventricosus genome elucidates the spidroin gene catalogue.</title>
        <authorList>
            <person name="Kono N."/>
            <person name="Nakamura H."/>
            <person name="Ohtoshi R."/>
            <person name="Moran D.A.P."/>
            <person name="Shinohara A."/>
            <person name="Yoshida Y."/>
            <person name="Fujiwara M."/>
            <person name="Mori M."/>
            <person name="Tomita M."/>
            <person name="Arakawa K."/>
        </authorList>
    </citation>
    <scope>NUCLEOTIDE SEQUENCE [LARGE SCALE GENOMIC DNA]</scope>
</reference>
<dbReference type="GO" id="GO:0006355">
    <property type="term" value="P:regulation of DNA-templated transcription"/>
    <property type="evidence" value="ECO:0007669"/>
    <property type="project" value="TreeGrafter"/>
</dbReference>
<evidence type="ECO:0000313" key="5">
    <source>
        <dbReference type="Proteomes" id="UP000499080"/>
    </source>
</evidence>
<dbReference type="PANTHER" id="PTHR16088">
    <property type="entry name" value="YY1 ASSOCIATED PROTEIN-RELATED"/>
    <property type="match status" value="1"/>
</dbReference>
<keyword evidence="3" id="KW-0539">Nucleus</keyword>
<organism evidence="4 5">
    <name type="scientific">Araneus ventricosus</name>
    <name type="common">Orbweaver spider</name>
    <name type="synonym">Epeira ventricosa</name>
    <dbReference type="NCBI Taxonomy" id="182803"/>
    <lineage>
        <taxon>Eukaryota</taxon>
        <taxon>Metazoa</taxon>
        <taxon>Ecdysozoa</taxon>
        <taxon>Arthropoda</taxon>
        <taxon>Chelicerata</taxon>
        <taxon>Arachnida</taxon>
        <taxon>Araneae</taxon>
        <taxon>Araneomorphae</taxon>
        <taxon>Entelegynae</taxon>
        <taxon>Araneoidea</taxon>
        <taxon>Araneidae</taxon>
        <taxon>Araneus</taxon>
    </lineage>
</organism>
<dbReference type="EMBL" id="BGPR01097306">
    <property type="protein sequence ID" value="GBM45065.1"/>
    <property type="molecule type" value="Genomic_DNA"/>
</dbReference>
<name>A0A4Y2FXA4_ARAVE</name>
<sequence length="103" mass="11826">MALFFHFTAVLQHVKKTLATSKVFIYPELLPVCGFREIFEKQKTKFSAPEDNLIALGMEQFADVKNPVEYIHALLVPTKTVEQIKIRIKNSKVKKNPLDNPIK</sequence>
<keyword evidence="1" id="KW-0805">Transcription regulation</keyword>
<evidence type="ECO:0000256" key="2">
    <source>
        <dbReference type="ARBA" id="ARBA00023163"/>
    </source>
</evidence>
<dbReference type="Proteomes" id="UP000499080">
    <property type="component" value="Unassembled WGS sequence"/>
</dbReference>
<dbReference type="OrthoDB" id="6257037at2759"/>
<dbReference type="AlphaFoldDB" id="A0A4Y2FXA4"/>
<keyword evidence="5" id="KW-1185">Reference proteome</keyword>
<dbReference type="PANTHER" id="PTHR16088:SF3">
    <property type="entry name" value="GON-4-LIKE PROTEIN"/>
    <property type="match status" value="1"/>
</dbReference>
<feature type="non-terminal residue" evidence="4">
    <location>
        <position position="103"/>
    </location>
</feature>
<evidence type="ECO:0000313" key="4">
    <source>
        <dbReference type="EMBL" id="GBM45065.1"/>
    </source>
</evidence>
<protein>
    <submittedName>
        <fullName evidence="4">Uncharacterized protein</fullName>
    </submittedName>
</protein>
<accession>A0A4Y2FXA4</accession>